<dbReference type="NCBIfam" id="TIGR00413">
    <property type="entry name" value="rlpA"/>
    <property type="match status" value="1"/>
</dbReference>
<evidence type="ECO:0000256" key="2">
    <source>
        <dbReference type="ARBA" id="ARBA00023316"/>
    </source>
</evidence>
<dbReference type="EMBL" id="RFLX01000040">
    <property type="protein sequence ID" value="RMI17061.1"/>
    <property type="molecule type" value="Genomic_DNA"/>
</dbReference>
<comment type="similarity">
    <text evidence="3 4">Belongs to the RlpA family.</text>
</comment>
<dbReference type="PANTHER" id="PTHR34183">
    <property type="entry name" value="ENDOLYTIC PEPTIDOGLYCAN TRANSGLYCOSYLASE RLPA"/>
    <property type="match status" value="1"/>
</dbReference>
<dbReference type="PANTHER" id="PTHR34183:SF8">
    <property type="entry name" value="ENDOLYTIC PEPTIDOGLYCAN TRANSGLYCOSYLASE RLPA-RELATED"/>
    <property type="match status" value="1"/>
</dbReference>
<evidence type="ECO:0000313" key="10">
    <source>
        <dbReference type="Proteomes" id="UP000278036"/>
    </source>
</evidence>
<gene>
    <name evidence="3" type="primary">rlpA</name>
    <name evidence="7" type="ORF">D6Z83_12940</name>
    <name evidence="8" type="ORF">EBE87_24280</name>
</gene>
<evidence type="ECO:0000313" key="7">
    <source>
        <dbReference type="EMBL" id="RKK03777.1"/>
    </source>
</evidence>
<dbReference type="Pfam" id="PF03330">
    <property type="entry name" value="DPBB_1"/>
    <property type="match status" value="1"/>
</dbReference>
<dbReference type="GO" id="GO:0071555">
    <property type="term" value="P:cell wall organization"/>
    <property type="evidence" value="ECO:0007669"/>
    <property type="project" value="UniProtKB-KW"/>
</dbReference>
<accession>A0A3A9J931</accession>
<feature type="region of interest" description="Disordered" evidence="5">
    <location>
        <begin position="1"/>
        <end position="36"/>
    </location>
</feature>
<keyword evidence="9" id="KW-1185">Reference proteome</keyword>
<name>A0A3A9J931_9PROT</name>
<dbReference type="CDD" id="cd22268">
    <property type="entry name" value="DPBB_RlpA-like"/>
    <property type="match status" value="1"/>
</dbReference>
<evidence type="ECO:0000313" key="8">
    <source>
        <dbReference type="EMBL" id="RMI17061.1"/>
    </source>
</evidence>
<dbReference type="InterPro" id="IPR036908">
    <property type="entry name" value="RlpA-like_sf"/>
</dbReference>
<evidence type="ECO:0000256" key="5">
    <source>
        <dbReference type="SAM" id="MobiDB-lite"/>
    </source>
</evidence>
<evidence type="ECO:0000313" key="9">
    <source>
        <dbReference type="Proteomes" id="UP000274097"/>
    </source>
</evidence>
<sequence length="134" mass="14821">MSVLATPAITKEARHSPVVRAQQSQGHSQHLRPQRGRASFYSTRFHGRRMANGQRFNRHSNAAASRTLPLGTRARVKNLENGRTAVVVIQDRGPRLRSRVLDVSPQVATRLGIREQGTAMVEITPLEVPRGGRG</sequence>
<dbReference type="EC" id="4.2.2.-" evidence="3"/>
<protein>
    <recommendedName>
        <fullName evidence="3">Endolytic peptidoglycan transglycosylase RlpA</fullName>
        <ecNumber evidence="3">4.2.2.-</ecNumber>
    </recommendedName>
</protein>
<dbReference type="OrthoDB" id="9779128at2"/>
<dbReference type="GO" id="GO:0000270">
    <property type="term" value="P:peptidoglycan metabolic process"/>
    <property type="evidence" value="ECO:0007669"/>
    <property type="project" value="UniProtKB-UniRule"/>
</dbReference>
<feature type="domain" description="RlpA-like protein double-psi beta-barrel" evidence="6">
    <location>
        <begin position="35"/>
        <end position="122"/>
    </location>
</feature>
<evidence type="ECO:0000256" key="3">
    <source>
        <dbReference type="HAMAP-Rule" id="MF_02071"/>
    </source>
</evidence>
<evidence type="ECO:0000256" key="4">
    <source>
        <dbReference type="RuleBase" id="RU003495"/>
    </source>
</evidence>
<dbReference type="EMBL" id="RAQU01000070">
    <property type="protein sequence ID" value="RKK03777.1"/>
    <property type="molecule type" value="Genomic_DNA"/>
</dbReference>
<dbReference type="Proteomes" id="UP000278036">
    <property type="component" value="Unassembled WGS sequence"/>
</dbReference>
<keyword evidence="2 3" id="KW-0961">Cell wall biogenesis/degradation</keyword>
<dbReference type="InterPro" id="IPR012997">
    <property type="entry name" value="RplA"/>
</dbReference>
<dbReference type="InterPro" id="IPR009009">
    <property type="entry name" value="RlpA-like_DPBB"/>
</dbReference>
<keyword evidence="1 3" id="KW-0456">Lyase</keyword>
<dbReference type="Proteomes" id="UP000274097">
    <property type="component" value="Unassembled WGS sequence"/>
</dbReference>
<dbReference type="InterPro" id="IPR034718">
    <property type="entry name" value="RlpA"/>
</dbReference>
<comment type="function">
    <text evidence="3">Lytic transglycosylase with a strong preference for naked glycan strands that lack stem peptides.</text>
</comment>
<reference evidence="7 10" key="1">
    <citation type="submission" date="2018-09" db="EMBL/GenBank/DDBJ databases">
        <title>Roseomonas sp. nov., isolated from feces of Tibetan antelopes in the Qinghai-Tibet plateau, China.</title>
        <authorList>
            <person name="Tian Z."/>
        </authorList>
    </citation>
    <scope>NUCLEOTIDE SEQUENCE [LARGE SCALE GENOMIC DNA]</scope>
    <source>
        <strain evidence="8 9">Z23</strain>
        <strain evidence="7 10">Z24</strain>
    </source>
</reference>
<dbReference type="InParanoid" id="A0A3A9J931"/>
<proteinExistence type="inferred from homology"/>
<dbReference type="Gene3D" id="2.40.40.10">
    <property type="entry name" value="RlpA-like domain"/>
    <property type="match status" value="1"/>
</dbReference>
<organism evidence="7 10">
    <name type="scientific">Teichococcus wenyumeiae</name>
    <dbReference type="NCBI Taxonomy" id="2478470"/>
    <lineage>
        <taxon>Bacteria</taxon>
        <taxon>Pseudomonadati</taxon>
        <taxon>Pseudomonadota</taxon>
        <taxon>Alphaproteobacteria</taxon>
        <taxon>Acetobacterales</taxon>
        <taxon>Roseomonadaceae</taxon>
        <taxon>Roseomonas</taxon>
    </lineage>
</organism>
<evidence type="ECO:0000259" key="6">
    <source>
        <dbReference type="Pfam" id="PF03330"/>
    </source>
</evidence>
<dbReference type="SUPFAM" id="SSF50685">
    <property type="entry name" value="Barwin-like endoglucanases"/>
    <property type="match status" value="1"/>
</dbReference>
<dbReference type="AlphaFoldDB" id="A0A3A9J931"/>
<dbReference type="GO" id="GO:0008932">
    <property type="term" value="F:lytic endotransglycosylase activity"/>
    <property type="evidence" value="ECO:0007669"/>
    <property type="project" value="UniProtKB-UniRule"/>
</dbReference>
<comment type="caution">
    <text evidence="7">The sequence shown here is derived from an EMBL/GenBank/DDBJ whole genome shotgun (WGS) entry which is preliminary data.</text>
</comment>
<evidence type="ECO:0000256" key="1">
    <source>
        <dbReference type="ARBA" id="ARBA00023239"/>
    </source>
</evidence>
<dbReference type="HAMAP" id="MF_02071">
    <property type="entry name" value="RlpA"/>
    <property type="match status" value="1"/>
</dbReference>